<protein>
    <submittedName>
        <fullName evidence="3">Glycosyltransferase, group 1 family protein</fullName>
        <ecNumber evidence="3">2.4.-.-</ecNumber>
    </submittedName>
</protein>
<reference evidence="3 4" key="1">
    <citation type="submission" date="2009-04" db="EMBL/GenBank/DDBJ databases">
        <authorList>
            <person name="Sebastian Y."/>
            <person name="Madupu R."/>
            <person name="Durkin A.S."/>
            <person name="Torralba M."/>
            <person name="Methe B."/>
            <person name="Sutton G.G."/>
            <person name="Strausberg R.L."/>
            <person name="Nelson K.E."/>
        </authorList>
    </citation>
    <scope>NUCLEOTIDE SEQUENCE [LARGE SCALE GENOMIC DNA]</scope>
    <source>
        <strain evidence="3 4">60-3</strain>
    </source>
</reference>
<feature type="domain" description="Glycosyl transferase family 1" evidence="1">
    <location>
        <begin position="241"/>
        <end position="395"/>
    </location>
</feature>
<dbReference type="STRING" id="596327.PORUE0001_0304"/>
<dbReference type="Gene3D" id="3.40.50.2000">
    <property type="entry name" value="Glycogen Phosphorylase B"/>
    <property type="match status" value="2"/>
</dbReference>
<evidence type="ECO:0000259" key="1">
    <source>
        <dbReference type="Pfam" id="PF00534"/>
    </source>
</evidence>
<dbReference type="PANTHER" id="PTHR45947:SF3">
    <property type="entry name" value="SULFOQUINOVOSYL TRANSFERASE SQD2"/>
    <property type="match status" value="1"/>
</dbReference>
<keyword evidence="3" id="KW-0328">Glycosyltransferase</keyword>
<dbReference type="Proteomes" id="UP000003303">
    <property type="component" value="Unassembled WGS sequence"/>
</dbReference>
<keyword evidence="3" id="KW-0808">Transferase</keyword>
<feature type="domain" description="Glycosyltransferase subfamily 4-like N-terminal" evidence="2">
    <location>
        <begin position="133"/>
        <end position="227"/>
    </location>
</feature>
<comment type="caution">
    <text evidence="3">The sequence shown here is derived from an EMBL/GenBank/DDBJ whole genome shotgun (WGS) entry which is preliminary data.</text>
</comment>
<gene>
    <name evidence="3" type="ORF">PORUE0001_0304</name>
</gene>
<dbReference type="PANTHER" id="PTHR45947">
    <property type="entry name" value="SULFOQUINOVOSYL TRANSFERASE SQD2"/>
    <property type="match status" value="1"/>
</dbReference>
<dbReference type="CDD" id="cd03801">
    <property type="entry name" value="GT4_PimA-like"/>
    <property type="match status" value="1"/>
</dbReference>
<evidence type="ECO:0000259" key="2">
    <source>
        <dbReference type="Pfam" id="PF13439"/>
    </source>
</evidence>
<dbReference type="InterPro" id="IPR001296">
    <property type="entry name" value="Glyco_trans_1"/>
</dbReference>
<dbReference type="InterPro" id="IPR028098">
    <property type="entry name" value="Glyco_trans_4-like_N"/>
</dbReference>
<sequence length="418" mass="47117">MRVLMYGWEFPPHISGGLGTASYGLTNGMAEQSDMDITFVVPKLYGDEDTSHITLVGADRTPIVYHDHSAEYLRSRLHNEAEVSFYQAAREHIYDDFRYRCPNDLGCLEFSGAYPDNLLEEINNYSIVAGVIARTVPCDIIHSHDWLTYPAGIHTKMVTGRPLVIHVHATDFDRSRGNVNPQVYAIERQGMDYADAIVCVSNLTRRTVIDKYGQSPDKVFTVHNAVEPLSPELLALPNKQHTGDKVITFLGRITMQKGPEYFVEAAHKVLQHTDGIRFVMAGNGDMMDKMIDLVARKRIADRFHFTGFLRGQQVYEMLRSSDVYVMPSVSEPFGISPLEAMQCGVPSIISKQSGCAEILRYAIKTDYWDVDAMADAMHALVSYPTLHEHLKQKGIEEVNNIVWSKAGLRLRAIYDRLV</sequence>
<dbReference type="EMBL" id="ACLR01000009">
    <property type="protein sequence ID" value="EEK17756.1"/>
    <property type="molecule type" value="Genomic_DNA"/>
</dbReference>
<keyword evidence="4" id="KW-1185">Reference proteome</keyword>
<organism evidence="3 4">
    <name type="scientific">Porphyromonas uenonis 60-3</name>
    <dbReference type="NCBI Taxonomy" id="596327"/>
    <lineage>
        <taxon>Bacteria</taxon>
        <taxon>Pseudomonadati</taxon>
        <taxon>Bacteroidota</taxon>
        <taxon>Bacteroidia</taxon>
        <taxon>Bacteroidales</taxon>
        <taxon>Porphyromonadaceae</taxon>
        <taxon>Porphyromonas</taxon>
    </lineage>
</organism>
<accession>C2M949</accession>
<dbReference type="RefSeq" id="WP_007364424.1">
    <property type="nucleotide sequence ID" value="NZ_ACLR01000009.1"/>
</dbReference>
<dbReference type="EC" id="2.4.-.-" evidence="3"/>
<dbReference type="OrthoDB" id="9810929at2"/>
<evidence type="ECO:0000313" key="3">
    <source>
        <dbReference type="EMBL" id="EEK17756.1"/>
    </source>
</evidence>
<dbReference type="Pfam" id="PF13439">
    <property type="entry name" value="Glyco_transf_4"/>
    <property type="match status" value="1"/>
</dbReference>
<dbReference type="Pfam" id="PF00534">
    <property type="entry name" value="Glycos_transf_1"/>
    <property type="match status" value="1"/>
</dbReference>
<name>C2M949_9PORP</name>
<dbReference type="SUPFAM" id="SSF53756">
    <property type="entry name" value="UDP-Glycosyltransferase/glycogen phosphorylase"/>
    <property type="match status" value="1"/>
</dbReference>
<dbReference type="InterPro" id="IPR050194">
    <property type="entry name" value="Glycosyltransferase_grp1"/>
</dbReference>
<proteinExistence type="predicted"/>
<evidence type="ECO:0000313" key="4">
    <source>
        <dbReference type="Proteomes" id="UP000003303"/>
    </source>
</evidence>
<dbReference type="GO" id="GO:0016757">
    <property type="term" value="F:glycosyltransferase activity"/>
    <property type="evidence" value="ECO:0007669"/>
    <property type="project" value="UniProtKB-KW"/>
</dbReference>
<dbReference type="eggNOG" id="COG0438">
    <property type="taxonomic scope" value="Bacteria"/>
</dbReference>
<dbReference type="AlphaFoldDB" id="C2M949"/>